<accession>A0A2H9VLF0</accession>
<name>A0A2H9VLF0_9SPHI</name>
<evidence type="ECO:0000313" key="3">
    <source>
        <dbReference type="Proteomes" id="UP000242687"/>
    </source>
</evidence>
<sequence>MKKLCIKLTFCLIAILLYILPASAQDPYFTQYFASPLSLNPANTGLFDGDYRVAVNQRVQWWNVGSSYHTTSISFDAKLFQEQMPDFDIFGIGFSGIFDKSLNGALESTFLSASGAYHKSLASDGRHILTVGMQATYANRFINYNQLTFASQFNVDFFDRSLPNYVDTRYSATSYLEANAGLIYSYHVEKANLYIGTSLYHATRPTEQLFNETGYKVPFRTTIHMGGEVYVNDQSSVLFSGVYAEQQNITDKIFGVAYGISTAQPYFNSTEPRVKFYLGLWHRLGQSFIPYVGVDYNNYGVGLNYSFTSSQLSNYRPQTFEISFIYRKRANKSSLCPRF</sequence>
<dbReference type="EMBL" id="PGFJ01000002">
    <property type="protein sequence ID" value="PJJ79153.1"/>
    <property type="molecule type" value="Genomic_DNA"/>
</dbReference>
<evidence type="ECO:0000256" key="1">
    <source>
        <dbReference type="SAM" id="SignalP"/>
    </source>
</evidence>
<feature type="chain" id="PRO_5014186142" evidence="1">
    <location>
        <begin position="25"/>
        <end position="339"/>
    </location>
</feature>
<gene>
    <name evidence="2" type="ORF">CLV57_2278</name>
</gene>
<dbReference type="OrthoDB" id="1186563at2"/>
<evidence type="ECO:0000313" key="2">
    <source>
        <dbReference type="EMBL" id="PJJ79153.1"/>
    </source>
</evidence>
<protein>
    <submittedName>
        <fullName evidence="2">Type IX secretion system PorP/SprF family membrane protein</fullName>
    </submittedName>
</protein>
<dbReference type="Proteomes" id="UP000242687">
    <property type="component" value="Unassembled WGS sequence"/>
</dbReference>
<dbReference type="Pfam" id="PF11751">
    <property type="entry name" value="PorP_SprF"/>
    <property type="match status" value="1"/>
</dbReference>
<reference evidence="2 3" key="1">
    <citation type="submission" date="2017-11" db="EMBL/GenBank/DDBJ databases">
        <title>Genomic Encyclopedia of Archaeal and Bacterial Type Strains, Phase II (KMG-II): From Individual Species to Whole Genera.</title>
        <authorList>
            <person name="Goeker M."/>
        </authorList>
    </citation>
    <scope>NUCLEOTIDE SEQUENCE [LARGE SCALE GENOMIC DNA]</scope>
    <source>
        <strain evidence="2 3">DSM 28175</strain>
    </source>
</reference>
<organism evidence="2 3">
    <name type="scientific">Mucilaginibacter auburnensis</name>
    <dbReference type="NCBI Taxonomy" id="1457233"/>
    <lineage>
        <taxon>Bacteria</taxon>
        <taxon>Pseudomonadati</taxon>
        <taxon>Bacteroidota</taxon>
        <taxon>Sphingobacteriia</taxon>
        <taxon>Sphingobacteriales</taxon>
        <taxon>Sphingobacteriaceae</taxon>
        <taxon>Mucilaginibacter</taxon>
    </lineage>
</organism>
<comment type="caution">
    <text evidence="2">The sequence shown here is derived from an EMBL/GenBank/DDBJ whole genome shotgun (WGS) entry which is preliminary data.</text>
</comment>
<feature type="signal peptide" evidence="1">
    <location>
        <begin position="1"/>
        <end position="24"/>
    </location>
</feature>
<keyword evidence="1" id="KW-0732">Signal</keyword>
<proteinExistence type="predicted"/>
<dbReference type="AlphaFoldDB" id="A0A2H9VLF0"/>
<dbReference type="NCBIfam" id="TIGR03519">
    <property type="entry name" value="T9SS_PorP_fam"/>
    <property type="match status" value="1"/>
</dbReference>
<dbReference type="RefSeq" id="WP_100341515.1">
    <property type="nucleotide sequence ID" value="NZ_PGFJ01000002.1"/>
</dbReference>
<keyword evidence="3" id="KW-1185">Reference proteome</keyword>
<dbReference type="InterPro" id="IPR019861">
    <property type="entry name" value="PorP/SprF_Bacteroidetes"/>
</dbReference>